<protein>
    <recommendedName>
        <fullName evidence="4">Outer membrane protein beta-barrel domain-containing protein</fullName>
    </recommendedName>
</protein>
<dbReference type="Pfam" id="PF20230">
    <property type="entry name" value="DUF6588"/>
    <property type="match status" value="1"/>
</dbReference>
<dbReference type="InterPro" id="IPR046495">
    <property type="entry name" value="DUF6588"/>
</dbReference>
<gene>
    <name evidence="2" type="ORF">L1I30_11635</name>
</gene>
<reference evidence="2" key="1">
    <citation type="submission" date="2022-01" db="EMBL/GenBank/DDBJ databases">
        <title>Gillisia lutea sp. nov., isolated from marine plastic residues from the Malvarosa beach (Valencia, Spain).</title>
        <authorList>
            <person name="Vidal-Verdu A."/>
            <person name="Molina-Menor E."/>
            <person name="Satari L."/>
            <person name="Pascual J."/>
            <person name="Pereto J."/>
            <person name="Porcar M."/>
        </authorList>
    </citation>
    <scope>NUCLEOTIDE SEQUENCE</scope>
    <source>
        <strain evidence="2">M10.2A</strain>
    </source>
</reference>
<feature type="signal peptide" evidence="1">
    <location>
        <begin position="1"/>
        <end position="22"/>
    </location>
</feature>
<evidence type="ECO:0000313" key="2">
    <source>
        <dbReference type="EMBL" id="MCF4102322.1"/>
    </source>
</evidence>
<comment type="caution">
    <text evidence="2">The sequence shown here is derived from an EMBL/GenBank/DDBJ whole genome shotgun (WGS) entry which is preliminary data.</text>
</comment>
<organism evidence="2 3">
    <name type="scientific">Gillisia lutea</name>
    <dbReference type="NCBI Taxonomy" id="2909668"/>
    <lineage>
        <taxon>Bacteria</taxon>
        <taxon>Pseudomonadati</taxon>
        <taxon>Bacteroidota</taxon>
        <taxon>Flavobacteriia</taxon>
        <taxon>Flavobacteriales</taxon>
        <taxon>Flavobacteriaceae</taxon>
        <taxon>Gillisia</taxon>
    </lineage>
</organism>
<evidence type="ECO:0000313" key="3">
    <source>
        <dbReference type="Proteomes" id="UP001179363"/>
    </source>
</evidence>
<accession>A0ABS9EJ08</accession>
<dbReference type="Proteomes" id="UP001179363">
    <property type="component" value="Unassembled WGS sequence"/>
</dbReference>
<keyword evidence="3" id="KW-1185">Reference proteome</keyword>
<evidence type="ECO:0008006" key="4">
    <source>
        <dbReference type="Google" id="ProtNLM"/>
    </source>
</evidence>
<evidence type="ECO:0000256" key="1">
    <source>
        <dbReference type="SAM" id="SignalP"/>
    </source>
</evidence>
<feature type="chain" id="PRO_5046701836" description="Outer membrane protein beta-barrel domain-containing protein" evidence="1">
    <location>
        <begin position="23"/>
        <end position="331"/>
    </location>
</feature>
<sequence length="331" mass="36244">MKKTAKYLLAIASLCAFNSLKAQSDKEQIISDMLIIADNFVAPGAEGAAVQSSAGWFSSGKAMDKWQINFSVHGNALFVPSSKQTKLLQDQDLQIIKIKDSDRELLPTVFGPDTDIIFEGQVTNPLSDDGEKIDFEFDAIDGLDKKVLAHPFAQLTVGLPYGTEVTVRYLPNVTVDDVGYSTYGVGLKHNFNQYIKYSKEEDFQFAAAIGYSNIKLDYAFAPVSIPSLLELKEIEVDANLWLAQVIGSKLYENFEVFGAAGITNSNFDYAFGGSGGSLTQLNSELGTLGDSEIKFKADLGFNLYFGKFKVSSMLTAGSFFNANLGVHYRIQ</sequence>
<dbReference type="RefSeq" id="WP_236134467.1">
    <property type="nucleotide sequence ID" value="NZ_JAKGTH010000010.1"/>
</dbReference>
<name>A0ABS9EJ08_9FLAO</name>
<proteinExistence type="predicted"/>
<dbReference type="EMBL" id="JAKGTH010000010">
    <property type="protein sequence ID" value="MCF4102322.1"/>
    <property type="molecule type" value="Genomic_DNA"/>
</dbReference>
<keyword evidence="1" id="KW-0732">Signal</keyword>